<keyword evidence="1" id="KW-0456">Lyase</keyword>
<dbReference type="Gene3D" id="3.40.50.620">
    <property type="entry name" value="HUPs"/>
    <property type="match status" value="1"/>
</dbReference>
<dbReference type="AlphaFoldDB" id="A0A1M6DEL5"/>
<reference evidence="1 2" key="1">
    <citation type="submission" date="2016-11" db="EMBL/GenBank/DDBJ databases">
        <authorList>
            <person name="Jaros S."/>
            <person name="Januszkiewicz K."/>
            <person name="Wedrychowicz H."/>
        </authorList>
    </citation>
    <scope>NUCLEOTIDE SEQUENCE [LARGE SCALE GENOMIC DNA]</scope>
    <source>
        <strain evidence="1 2">DSM 22807</strain>
    </source>
</reference>
<dbReference type="InterPro" id="IPR052551">
    <property type="entry name" value="UV-DNA_repair_photolyase"/>
</dbReference>
<protein>
    <submittedName>
        <fullName evidence="1">Deoxyribodipyrimidine photolyase-related protein</fullName>
    </submittedName>
</protein>
<keyword evidence="2" id="KW-1185">Reference proteome</keyword>
<dbReference type="RefSeq" id="WP_072781588.1">
    <property type="nucleotide sequence ID" value="NZ_CP045292.1"/>
</dbReference>
<accession>A0A1M6DEL5</accession>
<dbReference type="STRING" id="683124.SAMN05444337_0624"/>
<name>A0A1M6DEL5_9FLAO</name>
<dbReference type="InterPro" id="IPR014729">
    <property type="entry name" value="Rossmann-like_a/b/a_fold"/>
</dbReference>
<sequence>MILRIILGDQLNPNHSWFKEKNQENYLYAMMELRSETDYVMHHYKKVMAFFDAMRNFHHWLQTQKLNTVYYKLTDKENKQSFTENIQFLIDKYNIEEVHYQFPDEKRLYDEFKELKTNSSIAVKAFDSEHFYCSLQELAEFGKEKKYELLENFYRYVRKKHHVLLENEKPLGGKWNYDTENRNKWKEAFKVPKVLTFDNSVDEIITDLEVAKIETFGQKTKISQFPNSREQALAQFDYFLKYLLPHFGTYQDAMHTEEVMLFHSNLSFALNVKMISPKEIVEKTEAYFYENQDAIELAQVEGFIRQIIGWREYVRMMYWNHFDTMKNGNFLNHNRKLPDVYWTGKSKMNCVANCAQNSLDNGYAHHIQRLMVLGNFALLMETQPDEVDAWYLGVYADAIEWVQLPNTRGMSQFADGGKIATKPYVSSGNYIDKMSNYCSDCSYDKKTKYEENSCPFNSLYWNFLDRNREKLQENRRMKMMYALLHKMDKTELSKALKRANHLLETRNF</sequence>
<proteinExistence type="predicted"/>
<dbReference type="PANTHER" id="PTHR38657:SF1">
    <property type="entry name" value="SLR1343 PROTEIN"/>
    <property type="match status" value="1"/>
</dbReference>
<dbReference type="InterPro" id="IPR007357">
    <property type="entry name" value="PhrB-like"/>
</dbReference>
<evidence type="ECO:0000313" key="2">
    <source>
        <dbReference type="Proteomes" id="UP000184232"/>
    </source>
</evidence>
<dbReference type="SUPFAM" id="SSF48173">
    <property type="entry name" value="Cryptochrome/photolyase FAD-binding domain"/>
    <property type="match status" value="1"/>
</dbReference>
<evidence type="ECO:0000313" key="1">
    <source>
        <dbReference type="EMBL" id="SHI71706.1"/>
    </source>
</evidence>
<dbReference type="Proteomes" id="UP000184232">
    <property type="component" value="Unassembled WGS sequence"/>
</dbReference>
<dbReference type="Gene3D" id="1.10.10.1710">
    <property type="entry name" value="Deoxyribodipyrimidine photolyase-related"/>
    <property type="match status" value="1"/>
</dbReference>
<dbReference type="Gene3D" id="1.25.40.80">
    <property type="match status" value="1"/>
</dbReference>
<dbReference type="Gene3D" id="1.10.579.10">
    <property type="entry name" value="DNA Cyclobutane Dipyrimidine Photolyase, subunit A, domain 3"/>
    <property type="match status" value="1"/>
</dbReference>
<dbReference type="Pfam" id="PF04244">
    <property type="entry name" value="DPRP"/>
    <property type="match status" value="1"/>
</dbReference>
<gene>
    <name evidence="1" type="ORF">SAMN05444337_0624</name>
</gene>
<dbReference type="EMBL" id="FQZH01000001">
    <property type="protein sequence ID" value="SHI71706.1"/>
    <property type="molecule type" value="Genomic_DNA"/>
</dbReference>
<dbReference type="OrthoDB" id="5288100at2"/>
<dbReference type="InterPro" id="IPR036134">
    <property type="entry name" value="Crypto/Photolyase_FAD-like_sf"/>
</dbReference>
<dbReference type="GO" id="GO:0016829">
    <property type="term" value="F:lyase activity"/>
    <property type="evidence" value="ECO:0007669"/>
    <property type="project" value="UniProtKB-KW"/>
</dbReference>
<dbReference type="PANTHER" id="PTHR38657">
    <property type="entry name" value="SLR1343 PROTEIN"/>
    <property type="match status" value="1"/>
</dbReference>
<organism evidence="1 2">
    <name type="scientific">Flavobacterium haoranii</name>
    <dbReference type="NCBI Taxonomy" id="683124"/>
    <lineage>
        <taxon>Bacteria</taxon>
        <taxon>Pseudomonadati</taxon>
        <taxon>Bacteroidota</taxon>
        <taxon>Flavobacteriia</taxon>
        <taxon>Flavobacteriales</taxon>
        <taxon>Flavobacteriaceae</taxon>
        <taxon>Flavobacterium</taxon>
    </lineage>
</organism>